<dbReference type="EMBL" id="CP010525">
    <property type="protein sequence ID" value="AJO22396.1"/>
    <property type="molecule type" value="Genomic_DNA"/>
</dbReference>
<dbReference type="AlphaFoldDB" id="A0AAN0WBL1"/>
<sequence>MRNRLEGRPGVAFVKPKVAKAGEVPLLTRECRASVCP</sequence>
<name>A0AAN0WBL1_HEYCO</name>
<proteinExistence type="predicted"/>
<evidence type="ECO:0000313" key="1">
    <source>
        <dbReference type="EMBL" id="AJO22396.1"/>
    </source>
</evidence>
<organism evidence="1 2">
    <name type="scientific">Heyndrickxia coagulans</name>
    <name type="common">Weizmannia coagulans</name>
    <dbReference type="NCBI Taxonomy" id="1398"/>
    <lineage>
        <taxon>Bacteria</taxon>
        <taxon>Bacillati</taxon>
        <taxon>Bacillota</taxon>
        <taxon>Bacilli</taxon>
        <taxon>Bacillales</taxon>
        <taxon>Bacillaceae</taxon>
        <taxon>Heyndrickxia</taxon>
    </lineage>
</organism>
<gene>
    <name evidence="1" type="ORF">SB48_HM08orf02524</name>
</gene>
<accession>A0AAN0WBL1</accession>
<keyword evidence="2" id="KW-1185">Reference proteome</keyword>
<reference evidence="2" key="1">
    <citation type="submission" date="2015-01" db="EMBL/GenBank/DDBJ databases">
        <title>Comparative genome analysis of Bacillus coagulans HM-08, Clostridium butyricum HM-68, Bacillus subtilis HM-66 and Bacillus paralicheniformis BL-09.</title>
        <authorList>
            <person name="Zhang H."/>
        </authorList>
    </citation>
    <scope>NUCLEOTIDE SEQUENCE [LARGE SCALE GENOMIC DNA]</scope>
    <source>
        <strain evidence="2">HM-08</strain>
    </source>
</reference>
<evidence type="ECO:0000313" key="2">
    <source>
        <dbReference type="Proteomes" id="UP000032024"/>
    </source>
</evidence>
<protein>
    <submittedName>
        <fullName evidence="1">Uncharacterized protein</fullName>
    </submittedName>
</protein>
<dbReference type="Proteomes" id="UP000032024">
    <property type="component" value="Chromosome"/>
</dbReference>